<evidence type="ECO:0000313" key="3">
    <source>
        <dbReference type="EMBL" id="CDW87171.1"/>
    </source>
</evidence>
<evidence type="ECO:0000256" key="1">
    <source>
        <dbReference type="SAM" id="MobiDB-lite"/>
    </source>
</evidence>
<keyword evidence="4" id="KW-1185">Reference proteome</keyword>
<feature type="transmembrane region" description="Helical" evidence="2">
    <location>
        <begin position="445"/>
        <end position="463"/>
    </location>
</feature>
<dbReference type="Proteomes" id="UP000039865">
    <property type="component" value="Unassembled WGS sequence"/>
</dbReference>
<feature type="transmembrane region" description="Helical" evidence="2">
    <location>
        <begin position="202"/>
        <end position="222"/>
    </location>
</feature>
<feature type="transmembrane region" description="Helical" evidence="2">
    <location>
        <begin position="410"/>
        <end position="433"/>
    </location>
</feature>
<dbReference type="EMBL" id="CCKQ01015352">
    <property type="protein sequence ID" value="CDW87171.1"/>
    <property type="molecule type" value="Genomic_DNA"/>
</dbReference>
<feature type="transmembrane region" description="Helical" evidence="2">
    <location>
        <begin position="234"/>
        <end position="256"/>
    </location>
</feature>
<feature type="transmembrane region" description="Helical" evidence="2">
    <location>
        <begin position="115"/>
        <end position="138"/>
    </location>
</feature>
<feature type="compositionally biased region" description="Basic and acidic residues" evidence="1">
    <location>
        <begin position="18"/>
        <end position="38"/>
    </location>
</feature>
<reference evidence="3 4" key="1">
    <citation type="submission" date="2014-06" db="EMBL/GenBank/DDBJ databases">
        <authorList>
            <person name="Swart Estienne"/>
        </authorList>
    </citation>
    <scope>NUCLEOTIDE SEQUENCE [LARGE SCALE GENOMIC DNA]</scope>
    <source>
        <strain evidence="3 4">130c</strain>
    </source>
</reference>
<gene>
    <name evidence="3" type="primary">Contig3131.g3348</name>
    <name evidence="3" type="ORF">STYLEM_16274</name>
</gene>
<dbReference type="InParanoid" id="A0A078AYG0"/>
<evidence type="ECO:0000256" key="2">
    <source>
        <dbReference type="SAM" id="Phobius"/>
    </source>
</evidence>
<dbReference type="AlphaFoldDB" id="A0A078AYG0"/>
<accession>A0A078AYG0</accession>
<feature type="transmembrane region" description="Helical" evidence="2">
    <location>
        <begin position="312"/>
        <end position="335"/>
    </location>
</feature>
<name>A0A078AYG0_STYLE</name>
<evidence type="ECO:0000313" key="4">
    <source>
        <dbReference type="Proteomes" id="UP000039865"/>
    </source>
</evidence>
<proteinExistence type="predicted"/>
<protein>
    <submittedName>
        <fullName evidence="3">Uncharacterized protein</fullName>
    </submittedName>
</protein>
<keyword evidence="2" id="KW-0812">Transmembrane</keyword>
<feature type="region of interest" description="Disordered" evidence="1">
    <location>
        <begin position="18"/>
        <end position="39"/>
    </location>
</feature>
<sequence length="494" mass="56026">MSTAFNNNLSSNVYHRQMTRDKSMKSRYSDDSKSDRGSEFSLSIGADQRKICWQIIIFTIAALINFMSSFRDYFIQDILREEPDSPLTMASNLAKGIGYFIIGNMYDNVAVPKKLTFILLLILGIFTLTVIQSAFTLFSMELQIQYLKSTDVPINTLDNVTPVNGSTDSDSDGDLDSPEQYSFSDSQNVIFQMSSVRVFESGSYRGFIVGVWSASYVITPIIHANFFQNTQSNYAIECYALGGCYIIMAIICKIYFYHNPCHIGVIVEPNQRLTGFFLDETSTSKFQSSDITAQIKSFQQKHRVSLIDAYQYQVYLTLVFLSCLQIVYILFGFYLDNWIDQDDTVNIIVAILVGAILGSSNFLYTCLIPLKIVSFYMAQFSFKAREITDKEQKKQYMQQNYSLLDLKASYVGTIIGTILGTTSLISTIAFVNMTSIVDFVVQTEASSVITLILLLVISNLILYKSIKKELMQFKCIRKRFPKTIKSRNIVPTED</sequence>
<organism evidence="3 4">
    <name type="scientific">Stylonychia lemnae</name>
    <name type="common">Ciliate</name>
    <dbReference type="NCBI Taxonomy" id="5949"/>
    <lineage>
        <taxon>Eukaryota</taxon>
        <taxon>Sar</taxon>
        <taxon>Alveolata</taxon>
        <taxon>Ciliophora</taxon>
        <taxon>Intramacronucleata</taxon>
        <taxon>Spirotrichea</taxon>
        <taxon>Stichotrichia</taxon>
        <taxon>Sporadotrichida</taxon>
        <taxon>Oxytrichidae</taxon>
        <taxon>Stylonychinae</taxon>
        <taxon>Stylonychia</taxon>
    </lineage>
</organism>
<keyword evidence="2" id="KW-0472">Membrane</keyword>
<feature type="transmembrane region" description="Helical" evidence="2">
    <location>
        <begin position="347"/>
        <end position="370"/>
    </location>
</feature>
<keyword evidence="2" id="KW-1133">Transmembrane helix</keyword>
<feature type="transmembrane region" description="Helical" evidence="2">
    <location>
        <begin position="51"/>
        <end position="70"/>
    </location>
</feature>